<protein>
    <submittedName>
        <fullName evidence="3">Amidase signature domain-containing protein</fullName>
    </submittedName>
</protein>
<dbReference type="AlphaFoldDB" id="A0AA38H2L7"/>
<feature type="region of interest" description="Disordered" evidence="1">
    <location>
        <begin position="35"/>
        <end position="82"/>
    </location>
</feature>
<evidence type="ECO:0000313" key="3">
    <source>
        <dbReference type="EMBL" id="KAI9632737.1"/>
    </source>
</evidence>
<dbReference type="GeneID" id="77730604"/>
<dbReference type="PANTHER" id="PTHR42678">
    <property type="entry name" value="AMIDASE"/>
    <property type="match status" value="1"/>
</dbReference>
<dbReference type="EMBL" id="JAKWFO010000014">
    <property type="protein sequence ID" value="KAI9632737.1"/>
    <property type="molecule type" value="Genomic_DNA"/>
</dbReference>
<dbReference type="RefSeq" id="XP_052942514.1">
    <property type="nucleotide sequence ID" value="XM_053091399.1"/>
</dbReference>
<organism evidence="3 4">
    <name type="scientific">Dioszegia hungarica</name>
    <dbReference type="NCBI Taxonomy" id="4972"/>
    <lineage>
        <taxon>Eukaryota</taxon>
        <taxon>Fungi</taxon>
        <taxon>Dikarya</taxon>
        <taxon>Basidiomycota</taxon>
        <taxon>Agaricomycotina</taxon>
        <taxon>Tremellomycetes</taxon>
        <taxon>Tremellales</taxon>
        <taxon>Bulleribasidiaceae</taxon>
        <taxon>Dioszegia</taxon>
    </lineage>
</organism>
<keyword evidence="4" id="KW-1185">Reference proteome</keyword>
<reference evidence="3" key="1">
    <citation type="journal article" date="2022" name="G3 (Bethesda)">
        <title>High quality genome of the basidiomycete yeast Dioszegia hungarica PDD-24b-2 isolated from cloud water.</title>
        <authorList>
            <person name="Jarrige D."/>
            <person name="Haridas S."/>
            <person name="Bleykasten-Grosshans C."/>
            <person name="Joly M."/>
            <person name="Nadalig T."/>
            <person name="Sancelme M."/>
            <person name="Vuilleumier S."/>
            <person name="Grigoriev I.V."/>
            <person name="Amato P."/>
            <person name="Bringel F."/>
        </authorList>
    </citation>
    <scope>NUCLEOTIDE SEQUENCE</scope>
    <source>
        <strain evidence="3">PDD-24b-2</strain>
    </source>
</reference>
<feature type="compositionally biased region" description="Polar residues" evidence="1">
    <location>
        <begin position="50"/>
        <end position="59"/>
    </location>
</feature>
<comment type="caution">
    <text evidence="3">The sequence shown here is derived from an EMBL/GenBank/DDBJ whole genome shotgun (WGS) entry which is preliminary data.</text>
</comment>
<sequence>MATVPFPKSAPKDIPARLHEHYHWIDEPIDHAQPFSPDFSFTHDGDSFESGPSSYLQTPPSDPILHPSSPPTGKFSSSPHPNLQAQLDERLATLAANPTTPVIDLLTAGVGELAHALDSRELTSVRAIKMYLSQIERLNGYLHALTYVAGRDMLLEQARECDRLIRSEGFDRRQMPLCGIPVVVKDNIGTAAELGMPTTAGSLALLGNTPKYDSTVVKKLRAAGAIIIGKANMTELASYRSRSCPNGWSLVGGQTVNAYAAHVCPGSSSSGNGVAAAAGFCALSVGSETDGSMTLPAMQSALYALKPTVGLLSRVGCVPFAPTFDTPGTMAKDVWSVAVGLDVMAGEDEEDPESLTVPRLPSSMRYSDFCTNASFSGLRIGLPRAGWFNFDPWSPPKPYHPHRNVLRAFNAAIATMSRCGATMVDDALVPSAADGTLWYSMWNGRALVVNADFKEAFGRYLRGTARSGGCESIEDVIAFNTQNAVLEMSPERAVGQELLEGALSAPSVDSPEYREAKEEMRYLAGPRGLDAVLDAHGGLDAIMVIGHGKHSLAAMAGAPIGTVPLGLMDDGEPIGAYFIARRGGEGTLLRIMAAWEREFGARPVPPI</sequence>
<proteinExistence type="predicted"/>
<dbReference type="InterPro" id="IPR023631">
    <property type="entry name" value="Amidase_dom"/>
</dbReference>
<accession>A0AA38H2L7</accession>
<dbReference type="Pfam" id="PF01425">
    <property type="entry name" value="Amidase"/>
    <property type="match status" value="1"/>
</dbReference>
<evidence type="ECO:0000259" key="2">
    <source>
        <dbReference type="Pfam" id="PF01425"/>
    </source>
</evidence>
<evidence type="ECO:0000313" key="4">
    <source>
        <dbReference type="Proteomes" id="UP001164286"/>
    </source>
</evidence>
<dbReference type="Gene3D" id="3.90.1300.10">
    <property type="entry name" value="Amidase signature (AS) domain"/>
    <property type="match status" value="1"/>
</dbReference>
<name>A0AA38H2L7_9TREE</name>
<gene>
    <name evidence="3" type="ORF">MKK02DRAFT_41049</name>
</gene>
<evidence type="ECO:0000256" key="1">
    <source>
        <dbReference type="SAM" id="MobiDB-lite"/>
    </source>
</evidence>
<dbReference type="SUPFAM" id="SSF75304">
    <property type="entry name" value="Amidase signature (AS) enzymes"/>
    <property type="match status" value="1"/>
</dbReference>
<feature type="domain" description="Amidase" evidence="2">
    <location>
        <begin position="127"/>
        <end position="521"/>
    </location>
</feature>
<dbReference type="PANTHER" id="PTHR42678:SF34">
    <property type="entry name" value="OS04G0183300 PROTEIN"/>
    <property type="match status" value="1"/>
</dbReference>
<dbReference type="InterPro" id="IPR036928">
    <property type="entry name" value="AS_sf"/>
</dbReference>
<dbReference type="Proteomes" id="UP001164286">
    <property type="component" value="Unassembled WGS sequence"/>
</dbReference>